<evidence type="ECO:0000313" key="6">
    <source>
        <dbReference type="Proteomes" id="UP000243374"/>
    </source>
</evidence>
<sequence>MKLKIYFSLFIFLLGLQSVLSAPLVETPVGLIEGEELNGVEVFKGIPYAQTETEELRFAPPVAASPFKEKFKADRFCPIAPQAAFLNYDSSQSGGKSYLCLNIFRPVNLTSESKAPVYVWIHGGAYASGTSGIPLYDGSQFAKDGIITVTVNYRLGAEGFLHSNSLFKKYGTTGNWGHLDLIEALKWVNQNIESFGGDTGNITVGGGSAGAMAASALILNPKVKGMFQKAILHSGTIISFPFVGLNSEQNHDTAQKRSQKLFSQFGVEDSDAGVDMLRSLDPYLLAYQCAYDYDFTHNRGSFMIPYLDGNVLPLSPYKELKRNNYNDVSVLMGYNSNEGTLFVNSDLTENDFYSGLYANFDKNTAESLKNLYKLTEKSSVYERASEFMGDVMFNLGMKIFADNLSATQKVYVYHFDYLPKSSKGDLSGVHHSSELKYAFNNMSKDASQKSRDVAEVFHLRLVNFLKTGDPNSDGEMSTLIKWKAYDSTDNAVLRIGAYTGVEEFKLKDKLSQLEEIFFGSEKK</sequence>
<feature type="signal peptide" evidence="3">
    <location>
        <begin position="1"/>
        <end position="22"/>
    </location>
</feature>
<dbReference type="InterPro" id="IPR019826">
    <property type="entry name" value="Carboxylesterase_B_AS"/>
</dbReference>
<organism evidence="5 6">
    <name type="scientific">Succinivibrio dextrinosolvens</name>
    <dbReference type="NCBI Taxonomy" id="83771"/>
    <lineage>
        <taxon>Bacteria</taxon>
        <taxon>Pseudomonadati</taxon>
        <taxon>Pseudomonadota</taxon>
        <taxon>Gammaproteobacteria</taxon>
        <taxon>Aeromonadales</taxon>
        <taxon>Succinivibrionaceae</taxon>
        <taxon>Succinivibrio</taxon>
    </lineage>
</organism>
<evidence type="ECO:0000256" key="2">
    <source>
        <dbReference type="ARBA" id="ARBA00022801"/>
    </source>
</evidence>
<protein>
    <recommendedName>
        <fullName evidence="3">Carboxylic ester hydrolase</fullName>
        <ecNumber evidence="3">3.1.1.-</ecNumber>
    </recommendedName>
</protein>
<feature type="domain" description="Carboxylesterase type B" evidence="4">
    <location>
        <begin position="22"/>
        <end position="501"/>
    </location>
</feature>
<dbReference type="Proteomes" id="UP000243374">
    <property type="component" value="Unassembled WGS sequence"/>
</dbReference>
<evidence type="ECO:0000256" key="3">
    <source>
        <dbReference type="RuleBase" id="RU361235"/>
    </source>
</evidence>
<name>A0A662ZH14_9GAMM</name>
<evidence type="ECO:0000313" key="5">
    <source>
        <dbReference type="EMBL" id="SFK61210.1"/>
    </source>
</evidence>
<dbReference type="AlphaFoldDB" id="A0A662ZH14"/>
<dbReference type="SUPFAM" id="SSF53474">
    <property type="entry name" value="alpha/beta-Hydrolases"/>
    <property type="match status" value="1"/>
</dbReference>
<dbReference type="EMBL" id="FOSF01000142">
    <property type="protein sequence ID" value="SFK61210.1"/>
    <property type="molecule type" value="Genomic_DNA"/>
</dbReference>
<comment type="similarity">
    <text evidence="1 3">Belongs to the type-B carboxylesterase/lipase family.</text>
</comment>
<keyword evidence="2 3" id="KW-0378">Hydrolase</keyword>
<dbReference type="InterPro" id="IPR050309">
    <property type="entry name" value="Type-B_Carboxylest/Lipase"/>
</dbReference>
<dbReference type="RefSeq" id="WP_164954324.1">
    <property type="nucleotide sequence ID" value="NZ_CP047056.1"/>
</dbReference>
<dbReference type="Pfam" id="PF00135">
    <property type="entry name" value="COesterase"/>
    <property type="match status" value="1"/>
</dbReference>
<accession>A0A662ZH14</accession>
<evidence type="ECO:0000256" key="1">
    <source>
        <dbReference type="ARBA" id="ARBA00005964"/>
    </source>
</evidence>
<feature type="chain" id="PRO_5031592869" description="Carboxylic ester hydrolase" evidence="3">
    <location>
        <begin position="23"/>
        <end position="523"/>
    </location>
</feature>
<dbReference type="InterPro" id="IPR029058">
    <property type="entry name" value="AB_hydrolase_fold"/>
</dbReference>
<dbReference type="EC" id="3.1.1.-" evidence="3"/>
<dbReference type="GO" id="GO:0016787">
    <property type="term" value="F:hydrolase activity"/>
    <property type="evidence" value="ECO:0007669"/>
    <property type="project" value="UniProtKB-KW"/>
</dbReference>
<dbReference type="InterPro" id="IPR002018">
    <property type="entry name" value="CarbesteraseB"/>
</dbReference>
<keyword evidence="3" id="KW-0732">Signal</keyword>
<keyword evidence="6" id="KW-1185">Reference proteome</keyword>
<evidence type="ECO:0000259" key="4">
    <source>
        <dbReference type="Pfam" id="PF00135"/>
    </source>
</evidence>
<dbReference type="PANTHER" id="PTHR11559">
    <property type="entry name" value="CARBOXYLESTERASE"/>
    <property type="match status" value="1"/>
</dbReference>
<gene>
    <name evidence="5" type="ORF">SAMN04487865_11422</name>
</gene>
<dbReference type="PROSITE" id="PS00122">
    <property type="entry name" value="CARBOXYLESTERASE_B_1"/>
    <property type="match status" value="1"/>
</dbReference>
<dbReference type="Gene3D" id="3.40.50.1820">
    <property type="entry name" value="alpha/beta hydrolase"/>
    <property type="match status" value="1"/>
</dbReference>
<proteinExistence type="inferred from homology"/>
<reference evidence="5 6" key="1">
    <citation type="submission" date="2016-10" db="EMBL/GenBank/DDBJ databases">
        <authorList>
            <person name="Varghese N."/>
            <person name="Submissions S."/>
        </authorList>
    </citation>
    <scope>NUCLEOTIDE SEQUENCE [LARGE SCALE GENOMIC DNA]</scope>
    <source>
        <strain evidence="5 6">22B</strain>
    </source>
</reference>